<dbReference type="Pfam" id="PF01381">
    <property type="entry name" value="HTH_3"/>
    <property type="match status" value="1"/>
</dbReference>
<dbReference type="InterPro" id="IPR001387">
    <property type="entry name" value="Cro/C1-type_HTH"/>
</dbReference>
<proteinExistence type="predicted"/>
<dbReference type="SUPFAM" id="SSF47413">
    <property type="entry name" value="lambda repressor-like DNA-binding domains"/>
    <property type="match status" value="1"/>
</dbReference>
<reference evidence="3 5" key="1">
    <citation type="submission" date="2019-03" db="EMBL/GenBank/DDBJ databases">
        <title>Genomic Encyclopedia of Archaeal and Bacterial Type Strains, Phase II (KMG-II): from individual species to whole genera.</title>
        <authorList>
            <person name="Goeker M."/>
        </authorList>
    </citation>
    <scope>NUCLEOTIDE SEQUENCE [LARGE SCALE GENOMIC DNA]</scope>
    <source>
        <strain evidence="3 5">ATCC 25591</strain>
    </source>
</reference>
<evidence type="ECO:0000313" key="2">
    <source>
        <dbReference type="EMBL" id="MDI3048261.1"/>
    </source>
</evidence>
<dbReference type="Proteomes" id="UP000294882">
    <property type="component" value="Unassembled WGS sequence"/>
</dbReference>
<name>A0A4R7U0K2_9BACT</name>
<dbReference type="Gene3D" id="1.10.260.40">
    <property type="entry name" value="lambda repressor-like DNA-binding domains"/>
    <property type="match status" value="1"/>
</dbReference>
<dbReference type="Proteomes" id="UP001233782">
    <property type="component" value="Unassembled WGS sequence"/>
</dbReference>
<evidence type="ECO:0000313" key="3">
    <source>
        <dbReference type="EMBL" id="TDU97887.1"/>
    </source>
</evidence>
<reference evidence="4" key="2">
    <citation type="submission" date="2022-07" db="EMBL/GenBank/DDBJ databases">
        <title>Complete genome of Mycoplasma hyosynoviae B1.</title>
        <authorList>
            <person name="Spergser J."/>
        </authorList>
    </citation>
    <scope>NUCLEOTIDE SEQUENCE</scope>
    <source>
        <strain evidence="4">B1</strain>
    </source>
</reference>
<organism evidence="3 5">
    <name type="scientific">Metamycoplasma hyosynoviae</name>
    <dbReference type="NCBI Taxonomy" id="29559"/>
    <lineage>
        <taxon>Bacteria</taxon>
        <taxon>Bacillati</taxon>
        <taxon>Mycoplasmatota</taxon>
        <taxon>Mycoplasmoidales</taxon>
        <taxon>Metamycoplasmataceae</taxon>
        <taxon>Metamycoplasma</taxon>
    </lineage>
</organism>
<dbReference type="AlphaFoldDB" id="A0A4R7U0K2"/>
<dbReference type="CDD" id="cd00093">
    <property type="entry name" value="HTH_XRE"/>
    <property type="match status" value="1"/>
</dbReference>
<dbReference type="EMBL" id="SOCH01000003">
    <property type="protein sequence ID" value="TDU97887.1"/>
    <property type="molecule type" value="Genomic_DNA"/>
</dbReference>
<dbReference type="InterPro" id="IPR010982">
    <property type="entry name" value="Lambda_DNA-bd_dom_sf"/>
</dbReference>
<dbReference type="EMBL" id="CP101127">
    <property type="protein sequence ID" value="UTO25685.1"/>
    <property type="molecule type" value="Genomic_DNA"/>
</dbReference>
<dbReference type="Proteomes" id="UP001059349">
    <property type="component" value="Chromosome"/>
</dbReference>
<evidence type="ECO:0000313" key="5">
    <source>
        <dbReference type="Proteomes" id="UP000294882"/>
    </source>
</evidence>
<dbReference type="PROSITE" id="PS50943">
    <property type="entry name" value="HTH_CROC1"/>
    <property type="match status" value="1"/>
</dbReference>
<dbReference type="GO" id="GO:0003677">
    <property type="term" value="F:DNA binding"/>
    <property type="evidence" value="ECO:0007669"/>
    <property type="project" value="InterPro"/>
</dbReference>
<gene>
    <name evidence="3" type="ORF">JN03_0416</name>
    <name evidence="4" type="ORF">NMG93_02265</name>
    <name evidence="2" type="ORF">QJ129_03265</name>
</gene>
<reference evidence="2" key="3">
    <citation type="submission" date="2023-04" db="EMBL/GenBank/DDBJ databases">
        <title>Genomes of recent Mycoplasma hyosynoviae isolates 2023.</title>
        <authorList>
            <person name="Spergser J."/>
        </authorList>
    </citation>
    <scope>NUCLEOTIDE SEQUENCE</scope>
    <source>
        <strain evidence="2">SN1J23N</strain>
    </source>
</reference>
<sequence length="366" mass="43479">MANINEENEKKFVICDHFKIELHGKNFSDEINWFLKKYEMTQKELALRLGLSVKHINSILNDEIGDVSVSVLEGLEYAFRIPSGALTKIYHEYANRKISDNSEKIKFILNSFGINFLIEHPELAAPFNIKVEEEMSPYVKLMRLKKFYGVSNLEDYKTYLQEHILAEDKKYINKPNTYVWIRFCELSIDYDNNNIGVFRKSVFDIIMRKTLNIMSNPEITFFEKIKRIKKFLATKGIVLVTKPFIENSFIRGITIKKGGKRYIFLSDMLHCEPFIFFTLLHEIVHCYFPYFKEEEIDKKVIEEYNHWEKNDNQNPHYKAIYDAINIYDIMSIKDDNANSHNIQRQIFEKIQQKYPFVTFDSEEGNR</sequence>
<dbReference type="EMBL" id="JASBCP010000008">
    <property type="protein sequence ID" value="MDI3048261.1"/>
    <property type="molecule type" value="Genomic_DNA"/>
</dbReference>
<feature type="domain" description="HTH cro/C1-type" evidence="1">
    <location>
        <begin position="40"/>
        <end position="86"/>
    </location>
</feature>
<evidence type="ECO:0000313" key="4">
    <source>
        <dbReference type="EMBL" id="UTO25685.1"/>
    </source>
</evidence>
<dbReference type="RefSeq" id="WP_119863862.1">
    <property type="nucleotide sequence ID" value="NZ_CP008748.1"/>
</dbReference>
<evidence type="ECO:0000259" key="1">
    <source>
        <dbReference type="PROSITE" id="PS50943"/>
    </source>
</evidence>
<dbReference type="GeneID" id="75105300"/>
<dbReference type="OrthoDB" id="400640at2"/>
<accession>A0A4R7U0K2</accession>
<dbReference type="SMART" id="SM00530">
    <property type="entry name" value="HTH_XRE"/>
    <property type="match status" value="1"/>
</dbReference>
<protein>
    <submittedName>
        <fullName evidence="2">Helix-turn-helix transcriptional regulator</fullName>
    </submittedName>
</protein>